<feature type="region of interest" description="Disordered" evidence="1">
    <location>
        <begin position="36"/>
        <end position="146"/>
    </location>
</feature>
<dbReference type="Pfam" id="PF12836">
    <property type="entry name" value="HHH_3"/>
    <property type="match status" value="1"/>
</dbReference>
<organism evidence="4 5">
    <name type="scientific">Paenibacillus nasutitermitis</name>
    <dbReference type="NCBI Taxonomy" id="1652958"/>
    <lineage>
        <taxon>Bacteria</taxon>
        <taxon>Bacillati</taxon>
        <taxon>Bacillota</taxon>
        <taxon>Bacilli</taxon>
        <taxon>Bacillales</taxon>
        <taxon>Paenibacillaceae</taxon>
        <taxon>Paenibacillus</taxon>
    </lineage>
</organism>
<dbReference type="Gene3D" id="1.10.150.320">
    <property type="entry name" value="Photosystem II 12 kDa extrinsic protein"/>
    <property type="match status" value="1"/>
</dbReference>
<sequence length="210" mass="21984">MQANRKKRPWNPMYTIASLGLLGAALIISAFYQAGTGEPPGWVPLNSQVKAALNPDESKPDSSAADFTSAEKKQAESEKELPSPTGNQAIDKDPQPNGPEAGETASKQPLQQQAVGADRSDTDDGGPGADKTAPAAMQDEGMTADGKINLNRATAAELDALPGIGEAKARAIVADREKNGPFRSVDDLLRVKGIGPKLLEKMKASIVVTP</sequence>
<accession>A0A916Z1J1</accession>
<dbReference type="RefSeq" id="WP_229750317.1">
    <property type="nucleotide sequence ID" value="NZ_BMHP01000002.1"/>
</dbReference>
<feature type="transmembrane region" description="Helical" evidence="2">
    <location>
        <begin position="12"/>
        <end position="32"/>
    </location>
</feature>
<dbReference type="NCBIfam" id="TIGR00426">
    <property type="entry name" value="competence protein ComEA helix-hairpin-helix repeat region"/>
    <property type="match status" value="1"/>
</dbReference>
<dbReference type="GO" id="GO:0006281">
    <property type="term" value="P:DNA repair"/>
    <property type="evidence" value="ECO:0007669"/>
    <property type="project" value="InterPro"/>
</dbReference>
<reference evidence="4" key="2">
    <citation type="submission" date="2020-09" db="EMBL/GenBank/DDBJ databases">
        <authorList>
            <person name="Sun Q."/>
            <person name="Zhou Y."/>
        </authorList>
    </citation>
    <scope>NUCLEOTIDE SEQUENCE</scope>
    <source>
        <strain evidence="4">CGMCC 1.15178</strain>
    </source>
</reference>
<evidence type="ECO:0000313" key="4">
    <source>
        <dbReference type="EMBL" id="GGD71772.1"/>
    </source>
</evidence>
<dbReference type="InterPro" id="IPR003583">
    <property type="entry name" value="Hlx-hairpin-Hlx_DNA-bd_motif"/>
</dbReference>
<proteinExistence type="predicted"/>
<keyword evidence="2" id="KW-0812">Transmembrane</keyword>
<evidence type="ECO:0000259" key="3">
    <source>
        <dbReference type="SMART" id="SM00278"/>
    </source>
</evidence>
<dbReference type="GO" id="GO:0015628">
    <property type="term" value="P:protein secretion by the type II secretion system"/>
    <property type="evidence" value="ECO:0007669"/>
    <property type="project" value="TreeGrafter"/>
</dbReference>
<evidence type="ECO:0000313" key="5">
    <source>
        <dbReference type="Proteomes" id="UP000612456"/>
    </source>
</evidence>
<dbReference type="SUPFAM" id="SSF47781">
    <property type="entry name" value="RuvA domain 2-like"/>
    <property type="match status" value="1"/>
</dbReference>
<dbReference type="InterPro" id="IPR051675">
    <property type="entry name" value="Endo/Exo/Phosphatase_dom_1"/>
</dbReference>
<dbReference type="SMART" id="SM00278">
    <property type="entry name" value="HhH1"/>
    <property type="match status" value="2"/>
</dbReference>
<dbReference type="PANTHER" id="PTHR21180:SF32">
    <property type="entry name" value="ENDONUCLEASE_EXONUCLEASE_PHOSPHATASE FAMILY DOMAIN-CONTAINING PROTEIN 1"/>
    <property type="match status" value="1"/>
</dbReference>
<feature type="compositionally biased region" description="Basic and acidic residues" evidence="1">
    <location>
        <begin position="69"/>
        <end position="81"/>
    </location>
</feature>
<comment type="caution">
    <text evidence="4">The sequence shown here is derived from an EMBL/GenBank/DDBJ whole genome shotgun (WGS) entry which is preliminary data.</text>
</comment>
<dbReference type="InterPro" id="IPR010994">
    <property type="entry name" value="RuvA_2-like"/>
</dbReference>
<feature type="domain" description="Helix-hairpin-helix DNA-binding motif class 1" evidence="3">
    <location>
        <begin position="156"/>
        <end position="175"/>
    </location>
</feature>
<reference evidence="4" key="1">
    <citation type="journal article" date="2014" name="Int. J. Syst. Evol. Microbiol.">
        <title>Complete genome sequence of Corynebacterium casei LMG S-19264T (=DSM 44701T), isolated from a smear-ripened cheese.</title>
        <authorList>
            <consortium name="US DOE Joint Genome Institute (JGI-PGF)"/>
            <person name="Walter F."/>
            <person name="Albersmeier A."/>
            <person name="Kalinowski J."/>
            <person name="Ruckert C."/>
        </authorList>
    </citation>
    <scope>NUCLEOTIDE SEQUENCE</scope>
    <source>
        <strain evidence="4">CGMCC 1.15178</strain>
    </source>
</reference>
<feature type="domain" description="Helix-hairpin-helix DNA-binding motif class 1" evidence="3">
    <location>
        <begin position="186"/>
        <end position="205"/>
    </location>
</feature>
<keyword evidence="5" id="KW-1185">Reference proteome</keyword>
<name>A0A916Z1J1_9BACL</name>
<dbReference type="PANTHER" id="PTHR21180">
    <property type="entry name" value="ENDONUCLEASE/EXONUCLEASE/PHOSPHATASE FAMILY DOMAIN-CONTAINING PROTEIN 1"/>
    <property type="match status" value="1"/>
</dbReference>
<keyword evidence="2" id="KW-0472">Membrane</keyword>
<dbReference type="InterPro" id="IPR004509">
    <property type="entry name" value="Competence_ComEA_HhH"/>
</dbReference>
<evidence type="ECO:0000256" key="2">
    <source>
        <dbReference type="SAM" id="Phobius"/>
    </source>
</evidence>
<keyword evidence="2" id="KW-1133">Transmembrane helix</keyword>
<gene>
    <name evidence="4" type="ORF">GCM10010911_32150</name>
</gene>
<dbReference type="EMBL" id="BMHP01000002">
    <property type="protein sequence ID" value="GGD71772.1"/>
    <property type="molecule type" value="Genomic_DNA"/>
</dbReference>
<dbReference type="GO" id="GO:0015627">
    <property type="term" value="C:type II protein secretion system complex"/>
    <property type="evidence" value="ECO:0007669"/>
    <property type="project" value="TreeGrafter"/>
</dbReference>
<dbReference type="AlphaFoldDB" id="A0A916Z1J1"/>
<feature type="compositionally biased region" description="Polar residues" evidence="1">
    <location>
        <begin position="105"/>
        <end position="114"/>
    </location>
</feature>
<dbReference type="GO" id="GO:0003677">
    <property type="term" value="F:DNA binding"/>
    <property type="evidence" value="ECO:0007669"/>
    <property type="project" value="InterPro"/>
</dbReference>
<dbReference type="Proteomes" id="UP000612456">
    <property type="component" value="Unassembled WGS sequence"/>
</dbReference>
<evidence type="ECO:0000256" key="1">
    <source>
        <dbReference type="SAM" id="MobiDB-lite"/>
    </source>
</evidence>
<protein>
    <recommendedName>
        <fullName evidence="3">Helix-hairpin-helix DNA-binding motif class 1 domain-containing protein</fullName>
    </recommendedName>
</protein>